<dbReference type="Gene3D" id="3.60.15.10">
    <property type="entry name" value="Ribonuclease Z/Hydroxyacylglutathione hydrolase-like"/>
    <property type="match status" value="1"/>
</dbReference>
<dbReference type="SMART" id="SM00849">
    <property type="entry name" value="Lactamase_B"/>
    <property type="match status" value="1"/>
</dbReference>
<evidence type="ECO:0000313" key="7">
    <source>
        <dbReference type="EMBL" id="SFF93424.1"/>
    </source>
</evidence>
<dbReference type="AlphaFoldDB" id="A0A1I2MPK0"/>
<dbReference type="GO" id="GO:0016787">
    <property type="term" value="F:hydrolase activity"/>
    <property type="evidence" value="ECO:0007669"/>
    <property type="project" value="UniProtKB-KW"/>
</dbReference>
<dbReference type="RefSeq" id="WP_027638026.1">
    <property type="nucleotide sequence ID" value="NZ_BAAACD010000024.1"/>
</dbReference>
<keyword evidence="3 6" id="KW-0378">Hydrolase</keyword>
<dbReference type="Proteomes" id="UP000246114">
    <property type="component" value="Unassembled WGS sequence"/>
</dbReference>
<feature type="domain" description="Metallo-beta-lactamase" evidence="5">
    <location>
        <begin position="12"/>
        <end position="184"/>
    </location>
</feature>
<reference evidence="7 8" key="1">
    <citation type="submission" date="2016-10" db="EMBL/GenBank/DDBJ databases">
        <authorList>
            <person name="de Groot N.N."/>
        </authorList>
    </citation>
    <scope>NUCLEOTIDE SEQUENCE [LARGE SCALE GENOMIC DNA]</scope>
    <source>
        <strain evidence="7 8">NLAE-zl-G419</strain>
    </source>
</reference>
<reference evidence="6 9" key="2">
    <citation type="submission" date="2018-03" db="EMBL/GenBank/DDBJ databases">
        <title>The uncultured portion of the human microbiome is neutrally assembled.</title>
        <authorList>
            <person name="Jeraldo P."/>
            <person name="Boardman L."/>
            <person name="White B.A."/>
            <person name="Nelson H."/>
            <person name="Goldenfeld N."/>
            <person name="Chia N."/>
        </authorList>
    </citation>
    <scope>NUCLEOTIDE SEQUENCE [LARGE SCALE GENOMIC DNA]</scope>
    <source>
        <strain evidence="6">CIM:MAG 903</strain>
    </source>
</reference>
<evidence type="ECO:0000256" key="3">
    <source>
        <dbReference type="ARBA" id="ARBA00022801"/>
    </source>
</evidence>
<dbReference type="CDD" id="cd06262">
    <property type="entry name" value="metallo-hydrolase-like_MBL-fold"/>
    <property type="match status" value="1"/>
</dbReference>
<keyword evidence="4" id="KW-0862">Zinc</keyword>
<gene>
    <name evidence="6" type="ORF">DBY38_08905</name>
    <name evidence="7" type="ORF">SAMN04487885_11629</name>
</gene>
<evidence type="ECO:0000313" key="9">
    <source>
        <dbReference type="Proteomes" id="UP000246114"/>
    </source>
</evidence>
<dbReference type="SUPFAM" id="SSF56281">
    <property type="entry name" value="Metallo-hydrolase/oxidoreductase"/>
    <property type="match status" value="1"/>
</dbReference>
<dbReference type="GeneID" id="90544512"/>
<dbReference type="InterPro" id="IPR036866">
    <property type="entry name" value="RibonucZ/Hydroxyglut_hydro"/>
</dbReference>
<evidence type="ECO:0000256" key="4">
    <source>
        <dbReference type="ARBA" id="ARBA00022833"/>
    </source>
</evidence>
<accession>A0A1I2MPK0</accession>
<dbReference type="EMBL" id="FOOE01000016">
    <property type="protein sequence ID" value="SFF93424.1"/>
    <property type="molecule type" value="Genomic_DNA"/>
</dbReference>
<dbReference type="PANTHER" id="PTHR46233:SF3">
    <property type="entry name" value="HYDROXYACYLGLUTATHIONE HYDROLASE GLOC"/>
    <property type="match status" value="1"/>
</dbReference>
<evidence type="ECO:0000313" key="8">
    <source>
        <dbReference type="Proteomes" id="UP000182135"/>
    </source>
</evidence>
<dbReference type="Proteomes" id="UP000182135">
    <property type="component" value="Unassembled WGS sequence"/>
</dbReference>
<dbReference type="PANTHER" id="PTHR46233">
    <property type="entry name" value="HYDROXYACYLGLUTATHIONE HYDROLASE GLOC"/>
    <property type="match status" value="1"/>
</dbReference>
<dbReference type="STRING" id="1529.SAMN04487885_11629"/>
<dbReference type="eggNOG" id="COG0491">
    <property type="taxonomic scope" value="Bacteria"/>
</dbReference>
<comment type="cofactor">
    <cofactor evidence="1">
        <name>Zn(2+)</name>
        <dbReference type="ChEBI" id="CHEBI:29105"/>
    </cofactor>
</comment>
<keyword evidence="2" id="KW-0479">Metal-binding</keyword>
<evidence type="ECO:0000256" key="1">
    <source>
        <dbReference type="ARBA" id="ARBA00001947"/>
    </source>
</evidence>
<keyword evidence="8" id="KW-1185">Reference proteome</keyword>
<organism evidence="7 8">
    <name type="scientific">Clostridium cadaveris</name>
    <dbReference type="NCBI Taxonomy" id="1529"/>
    <lineage>
        <taxon>Bacteria</taxon>
        <taxon>Bacillati</taxon>
        <taxon>Bacillota</taxon>
        <taxon>Clostridia</taxon>
        <taxon>Eubacteriales</taxon>
        <taxon>Clostridiaceae</taxon>
        <taxon>Clostridium</taxon>
    </lineage>
</organism>
<dbReference type="Pfam" id="PF00753">
    <property type="entry name" value="Lactamase_B"/>
    <property type="match status" value="1"/>
</dbReference>
<protein>
    <submittedName>
        <fullName evidence="7">Glyoxylase, beta-lactamase superfamily II</fullName>
    </submittedName>
    <submittedName>
        <fullName evidence="6">MBL fold metallo-hydrolase</fullName>
    </submittedName>
</protein>
<sequence length="200" mass="21815">MVIKRIPAGIYAANCYIIMDETTKDAVVIDIGGDEDDIIKAVEALSANVKAILLTHGHLDHVDGVIGFKKVYNAPVYINREDEELMEKEAYMFGSFEGDKADHYVNDGDIIKAGSITVKAIATPGHTPGGMCYLIEKDMFTGDTLFLRSVGRSDGPGGSHEVLINSIHSKLMKFDDNIKVWCGHGQGTTIGNERVLNPFL</sequence>
<dbReference type="InterPro" id="IPR051453">
    <property type="entry name" value="MBL_Glyoxalase_II"/>
</dbReference>
<evidence type="ECO:0000313" key="6">
    <source>
        <dbReference type="EMBL" id="PWL52983.1"/>
    </source>
</evidence>
<evidence type="ECO:0000259" key="5">
    <source>
        <dbReference type="SMART" id="SM00849"/>
    </source>
</evidence>
<dbReference type="GO" id="GO:0046872">
    <property type="term" value="F:metal ion binding"/>
    <property type="evidence" value="ECO:0007669"/>
    <property type="project" value="UniProtKB-KW"/>
</dbReference>
<proteinExistence type="predicted"/>
<name>A0A1I2MPK0_9CLOT</name>
<dbReference type="OrthoDB" id="9802248at2"/>
<dbReference type="EMBL" id="QAMZ01000043">
    <property type="protein sequence ID" value="PWL52983.1"/>
    <property type="molecule type" value="Genomic_DNA"/>
</dbReference>
<dbReference type="InterPro" id="IPR001279">
    <property type="entry name" value="Metallo-B-lactamas"/>
</dbReference>
<evidence type="ECO:0000256" key="2">
    <source>
        <dbReference type="ARBA" id="ARBA00022723"/>
    </source>
</evidence>